<evidence type="ECO:0000313" key="3">
    <source>
        <dbReference type="Proteomes" id="UP000319829"/>
    </source>
</evidence>
<dbReference type="SUPFAM" id="SSF48452">
    <property type="entry name" value="TPR-like"/>
    <property type="match status" value="1"/>
</dbReference>
<gene>
    <name evidence="2" type="ORF">E6K74_05805</name>
</gene>
<comment type="caution">
    <text evidence="2">The sequence shown here is derived from an EMBL/GenBank/DDBJ whole genome shotgun (WGS) entry which is preliminary data.</text>
</comment>
<evidence type="ECO:0000256" key="1">
    <source>
        <dbReference type="SAM" id="SignalP"/>
    </source>
</evidence>
<reference evidence="2 3" key="1">
    <citation type="journal article" date="2019" name="Nat. Microbiol.">
        <title>Mediterranean grassland soil C-N compound turnover is dependent on rainfall and depth, and is mediated by genomically divergent microorganisms.</title>
        <authorList>
            <person name="Diamond S."/>
            <person name="Andeer P.F."/>
            <person name="Li Z."/>
            <person name="Crits-Christoph A."/>
            <person name="Burstein D."/>
            <person name="Anantharaman K."/>
            <person name="Lane K.R."/>
            <person name="Thomas B.C."/>
            <person name="Pan C."/>
            <person name="Northen T.R."/>
            <person name="Banfield J.F."/>
        </authorList>
    </citation>
    <scope>NUCLEOTIDE SEQUENCE [LARGE SCALE GENOMIC DNA]</scope>
    <source>
        <strain evidence="2">WS_4</strain>
    </source>
</reference>
<proteinExistence type="predicted"/>
<keyword evidence="1" id="KW-0732">Signal</keyword>
<dbReference type="AlphaFoldDB" id="A0A538STC5"/>
<feature type="signal peptide" evidence="1">
    <location>
        <begin position="1"/>
        <end position="17"/>
    </location>
</feature>
<accession>A0A538STC5</accession>
<name>A0A538STC5_UNCEI</name>
<feature type="chain" id="PRO_5021776911" evidence="1">
    <location>
        <begin position="18"/>
        <end position="463"/>
    </location>
</feature>
<dbReference type="InterPro" id="IPR011990">
    <property type="entry name" value="TPR-like_helical_dom_sf"/>
</dbReference>
<dbReference type="Proteomes" id="UP000319829">
    <property type="component" value="Unassembled WGS sequence"/>
</dbReference>
<evidence type="ECO:0000313" key="2">
    <source>
        <dbReference type="EMBL" id="TMQ54534.1"/>
    </source>
</evidence>
<sequence length="463" mass="49281">MAAVALALVTAGGRAWAQAPSAPAGTVERAAFLVKNRSFEQAATMLRRLLSVDPANRRAKEMLAFDLESMGDLKGERQVRSALAAEIPDDPRVQTDYGRVLERSGDVGGALRAYRRARELSAGRSTPELEAAIDRMSGRTALEVGTPLAVMSDPDATASSVQAGAAVPFGSRRHLALLGTRNVADGRTDPGRMTSDVLALTFVQRNGAGASYAVGPRLHVVAPRGVARRDLAVGGAIAGRAFLGPSFEAEARAEVETPWDEAAVTVLRGGRTTAAEGHLYSHSFSRRLLLQAGARRRQLSILAADPHSTRRPKAWQSLWVAGADIVLWSKPGASVRGEMLDESLIEPTSLSSALTLAYRHYGVSSQTTPEFAELIGLAPRGSVDEGSVATTVVSPRGNLGLELRAGLARDSARQARIWRAGGGVIWAPMPATRFALRYEEANEVATGLVGQRRTGWLSFHVDL</sequence>
<protein>
    <submittedName>
        <fullName evidence="2">Uncharacterized protein</fullName>
    </submittedName>
</protein>
<organism evidence="2 3">
    <name type="scientific">Eiseniibacteriota bacterium</name>
    <dbReference type="NCBI Taxonomy" id="2212470"/>
    <lineage>
        <taxon>Bacteria</taxon>
        <taxon>Candidatus Eiseniibacteriota</taxon>
    </lineage>
</organism>
<dbReference type="EMBL" id="VBOU01000069">
    <property type="protein sequence ID" value="TMQ54534.1"/>
    <property type="molecule type" value="Genomic_DNA"/>
</dbReference>
<dbReference type="Gene3D" id="1.25.40.10">
    <property type="entry name" value="Tetratricopeptide repeat domain"/>
    <property type="match status" value="1"/>
</dbReference>